<evidence type="ECO:0000256" key="1">
    <source>
        <dbReference type="ARBA" id="ARBA00022741"/>
    </source>
</evidence>
<keyword evidence="1" id="KW-0547">Nucleotide-binding</keyword>
<dbReference type="PANTHER" id="PTHR11566">
    <property type="entry name" value="DYNAMIN"/>
    <property type="match status" value="1"/>
</dbReference>
<sequence>MGDISDHDITLEPAALDELSSPASRALLDTIDSLRELQVGEIVNLPQIIVVGDQSSGKSSVLEAISTVRFPTKGDLCTRFATEVVMRRASETRIDIRIDSTGSGSSHKFHQTIFDKDALPEIIEVATEKMGIRPGSIKGFSHDVLRVEISAPNVYPLTLVDLPGFFHSETEDQTHEGKEIVQQLAERYMKQPKSIILAVVSANHNLANQIVVEEARKHDPNRERTLGVITKPDLVAPGSQDEKKCLQLARGQESMHKLKLGWHVLRNRPEGKESTSTDDRDTEEEKFFRSGAWSNISPASRGIAHLRKKLSRVLLEHIQKTLPGLIEEIEGNLSNRQLSLEQLGKPRAEPEELRTYLLEISEKFQRLARDGVEGRYSDEFFGDLYDDRETRKLRALIRRLNRAFHATLITKGVDREIEWDGDEGTPFGSGGPSWIWDEDEVPEYMESFLNLFDKFPEPTTVLETDLRDELEQLAAANQGTEFPGVPNGNLGFQLFKMQVRPWGGIADFYLDRVIDFAKSFVEELFIHVIGADKHTTSSILLFCVDGFFEDKRKVLKNKLQEILRPYESAYGPPLDAEFHASVTSRTIQREAVHIASLLEEKFPAAFTGELRRGLVREQIEQAFSNVETARVSEFGVEKVIDMTMTHFQISLGAFAQNVVSLAVENCLISDLHTILTPSVVIRMSEERLRELASESEDVQVERQALQHEVNILRSGLRKCQQSRPHERTVVCAGGDVVAVSLGALDGVIVDLGVTPPDVVNTVAVTVTVAAIGHTQLPDVMLSCADEVLLLDEILDEVVVLLLPLLLEVIMLVDEDLPELVVEVFVNVVVNLTVLVADVVDLPKVVVGVVGDLAEVIEDVDVVAAINAE</sequence>
<gene>
    <name evidence="6" type="ORF">SCAR479_11344</name>
</gene>
<proteinExistence type="predicted"/>
<dbReference type="Pfam" id="PF00350">
    <property type="entry name" value="Dynamin_N"/>
    <property type="match status" value="1"/>
</dbReference>
<dbReference type="PANTHER" id="PTHR11566:SF149">
    <property type="entry name" value="GTPASE, PUTATIVE (AFU_ORTHOLOGUE AFUA_6G11890)-RELATED"/>
    <property type="match status" value="1"/>
</dbReference>
<dbReference type="InterPro" id="IPR045063">
    <property type="entry name" value="Dynamin_N"/>
</dbReference>
<keyword evidence="7" id="KW-1185">Reference proteome</keyword>
<dbReference type="SMART" id="SM00053">
    <property type="entry name" value="DYNc"/>
    <property type="match status" value="1"/>
</dbReference>
<evidence type="ECO:0000256" key="2">
    <source>
        <dbReference type="ARBA" id="ARBA00023134"/>
    </source>
</evidence>
<evidence type="ECO:0000259" key="5">
    <source>
        <dbReference type="PROSITE" id="PS51718"/>
    </source>
</evidence>
<comment type="caution">
    <text evidence="6">The sequence shown here is derived from an EMBL/GenBank/DDBJ whole genome shotgun (WGS) entry which is preliminary data.</text>
</comment>
<feature type="coiled-coil region" evidence="3">
    <location>
        <begin position="681"/>
        <end position="708"/>
    </location>
</feature>
<protein>
    <submittedName>
        <fullName evidence="6">P-loop containing nucleoside triphosphate hydrolase protein</fullName>
    </submittedName>
</protein>
<dbReference type="SUPFAM" id="SSF52540">
    <property type="entry name" value="P-loop containing nucleoside triphosphate hydrolases"/>
    <property type="match status" value="1"/>
</dbReference>
<dbReference type="InterPro" id="IPR030381">
    <property type="entry name" value="G_DYNAMIN_dom"/>
</dbReference>
<keyword evidence="2" id="KW-0342">GTP-binding</keyword>
<evidence type="ECO:0000313" key="7">
    <source>
        <dbReference type="Proteomes" id="UP001465668"/>
    </source>
</evidence>
<dbReference type="InterPro" id="IPR020850">
    <property type="entry name" value="GED_dom"/>
</dbReference>
<organism evidence="6 7">
    <name type="scientific">Seiridium cardinale</name>
    <dbReference type="NCBI Taxonomy" id="138064"/>
    <lineage>
        <taxon>Eukaryota</taxon>
        <taxon>Fungi</taxon>
        <taxon>Dikarya</taxon>
        <taxon>Ascomycota</taxon>
        <taxon>Pezizomycotina</taxon>
        <taxon>Sordariomycetes</taxon>
        <taxon>Xylariomycetidae</taxon>
        <taxon>Amphisphaeriales</taxon>
        <taxon>Sporocadaceae</taxon>
        <taxon>Seiridium</taxon>
    </lineage>
</organism>
<dbReference type="Gene3D" id="3.40.50.300">
    <property type="entry name" value="P-loop containing nucleotide triphosphate hydrolases"/>
    <property type="match status" value="1"/>
</dbReference>
<keyword evidence="3" id="KW-0175">Coiled coil</keyword>
<evidence type="ECO:0000259" key="4">
    <source>
        <dbReference type="PROSITE" id="PS51388"/>
    </source>
</evidence>
<dbReference type="PRINTS" id="PR00195">
    <property type="entry name" value="DYNAMIN"/>
</dbReference>
<feature type="domain" description="Dynamin-type G" evidence="5">
    <location>
        <begin position="42"/>
        <end position="323"/>
    </location>
</feature>
<accession>A0ABR2XE98</accession>
<dbReference type="InterPro" id="IPR027417">
    <property type="entry name" value="P-loop_NTPase"/>
</dbReference>
<dbReference type="InterPro" id="IPR001401">
    <property type="entry name" value="Dynamin_GTPase"/>
</dbReference>
<dbReference type="Proteomes" id="UP001465668">
    <property type="component" value="Unassembled WGS sequence"/>
</dbReference>
<dbReference type="EMBL" id="JARVKM010000067">
    <property type="protein sequence ID" value="KAK9772025.1"/>
    <property type="molecule type" value="Genomic_DNA"/>
</dbReference>
<dbReference type="Pfam" id="PF01031">
    <property type="entry name" value="Dynamin_M"/>
    <property type="match status" value="1"/>
</dbReference>
<dbReference type="InterPro" id="IPR000375">
    <property type="entry name" value="Dynamin_stalk"/>
</dbReference>
<dbReference type="CDD" id="cd08771">
    <property type="entry name" value="DLP_1"/>
    <property type="match status" value="1"/>
</dbReference>
<name>A0ABR2XE98_9PEZI</name>
<dbReference type="PROSITE" id="PS51718">
    <property type="entry name" value="G_DYNAMIN_2"/>
    <property type="match status" value="1"/>
</dbReference>
<evidence type="ECO:0000256" key="3">
    <source>
        <dbReference type="SAM" id="Coils"/>
    </source>
</evidence>
<keyword evidence="6" id="KW-0378">Hydrolase</keyword>
<feature type="domain" description="GED" evidence="4">
    <location>
        <begin position="636"/>
        <end position="727"/>
    </location>
</feature>
<reference evidence="6 7" key="1">
    <citation type="submission" date="2024-02" db="EMBL/GenBank/DDBJ databases">
        <title>First draft genome assembly of two strains of Seiridium cardinale.</title>
        <authorList>
            <person name="Emiliani G."/>
            <person name="Scali E."/>
        </authorList>
    </citation>
    <scope>NUCLEOTIDE SEQUENCE [LARGE SCALE GENOMIC DNA]</scope>
    <source>
        <strain evidence="6 7">BM-138-000479</strain>
    </source>
</reference>
<dbReference type="GO" id="GO:0016787">
    <property type="term" value="F:hydrolase activity"/>
    <property type="evidence" value="ECO:0007669"/>
    <property type="project" value="UniProtKB-KW"/>
</dbReference>
<dbReference type="InterPro" id="IPR022812">
    <property type="entry name" value="Dynamin"/>
</dbReference>
<evidence type="ECO:0000313" key="6">
    <source>
        <dbReference type="EMBL" id="KAK9772025.1"/>
    </source>
</evidence>
<dbReference type="PROSITE" id="PS51388">
    <property type="entry name" value="GED"/>
    <property type="match status" value="1"/>
</dbReference>